<dbReference type="SUPFAM" id="SSF53474">
    <property type="entry name" value="alpha/beta-Hydrolases"/>
    <property type="match status" value="1"/>
</dbReference>
<dbReference type="Proteomes" id="UP000196027">
    <property type="component" value="Chromosome"/>
</dbReference>
<evidence type="ECO:0000313" key="3">
    <source>
        <dbReference type="EMBL" id="ARU58732.1"/>
    </source>
</evidence>
<sequence>MKLRKALIAGILLNLFTLPAHAGWFDWLFPPSDYTKTKYPIVMIGGFMAFDDILGIEYFYRIPDELSEDGATVIPVNLSAFNGTESRGEQLMFELERLAAIYKTEKFNIVAHSGGATTARWVAGVDPTHIASITSVHGGHKGLDFADWVWDVSKQLDNSGDLGSATKDTLATLFNLFGAAVEVLSGNSTSDFPQDAMAMLEDYTTEKSLQFNQDFPAGVPVSDCGEGAYQVNGIRYYSWGGTSIFTNALDPLDYFFMVSDQFYDGASDGLVGRCSSHLGMVIRDNYSMNHVDAMNHIFGMHGLFTTDPITLYRQHANRLKKAGL</sequence>
<dbReference type="AlphaFoldDB" id="A0A1Y0IDY7"/>
<dbReference type="OrthoDB" id="2004167at2"/>
<dbReference type="KEGG" id="ome:OLMES_4743"/>
<reference evidence="3 4" key="1">
    <citation type="submission" date="2017-05" db="EMBL/GenBank/DDBJ databases">
        <title>Genomic insights into alkan degradation activity of Oleiphilus messinensis.</title>
        <authorList>
            <person name="Kozyavkin S.A."/>
            <person name="Slesarev A.I."/>
            <person name="Golyshin P.N."/>
            <person name="Korzhenkov A."/>
            <person name="Golyshina O.N."/>
            <person name="Toshchakov S.V."/>
        </authorList>
    </citation>
    <scope>NUCLEOTIDE SEQUENCE [LARGE SCALE GENOMIC DNA]</scope>
    <source>
        <strain evidence="3 4">ME102</strain>
    </source>
</reference>
<evidence type="ECO:0000313" key="4">
    <source>
        <dbReference type="Proteomes" id="UP000196027"/>
    </source>
</evidence>
<keyword evidence="1" id="KW-0732">Signal</keyword>
<dbReference type="Pfam" id="PF00561">
    <property type="entry name" value="Abhydrolase_1"/>
    <property type="match status" value="1"/>
</dbReference>
<feature type="domain" description="AB hydrolase-1" evidence="2">
    <location>
        <begin position="39"/>
        <end position="284"/>
    </location>
</feature>
<dbReference type="RefSeq" id="WP_087463476.1">
    <property type="nucleotide sequence ID" value="NZ_CP021425.1"/>
</dbReference>
<organism evidence="3 4">
    <name type="scientific">Oleiphilus messinensis</name>
    <dbReference type="NCBI Taxonomy" id="141451"/>
    <lineage>
        <taxon>Bacteria</taxon>
        <taxon>Pseudomonadati</taxon>
        <taxon>Pseudomonadota</taxon>
        <taxon>Gammaproteobacteria</taxon>
        <taxon>Oceanospirillales</taxon>
        <taxon>Oleiphilaceae</taxon>
        <taxon>Oleiphilus</taxon>
    </lineage>
</organism>
<keyword evidence="4" id="KW-1185">Reference proteome</keyword>
<feature type="chain" id="PRO_5012372361" evidence="1">
    <location>
        <begin position="23"/>
        <end position="324"/>
    </location>
</feature>
<dbReference type="EMBL" id="CP021425">
    <property type="protein sequence ID" value="ARU58732.1"/>
    <property type="molecule type" value="Genomic_DNA"/>
</dbReference>
<accession>A0A1Y0IDY7</accession>
<evidence type="ECO:0000256" key="1">
    <source>
        <dbReference type="SAM" id="SignalP"/>
    </source>
</evidence>
<dbReference type="InterPro" id="IPR029058">
    <property type="entry name" value="AB_hydrolase_fold"/>
</dbReference>
<protein>
    <submittedName>
        <fullName evidence="3">Lipase</fullName>
    </submittedName>
</protein>
<dbReference type="Gene3D" id="3.40.50.1820">
    <property type="entry name" value="alpha/beta hydrolase"/>
    <property type="match status" value="1"/>
</dbReference>
<name>A0A1Y0IDY7_9GAMM</name>
<dbReference type="InterPro" id="IPR000073">
    <property type="entry name" value="AB_hydrolase_1"/>
</dbReference>
<proteinExistence type="predicted"/>
<evidence type="ECO:0000259" key="2">
    <source>
        <dbReference type="Pfam" id="PF00561"/>
    </source>
</evidence>
<feature type="signal peptide" evidence="1">
    <location>
        <begin position="1"/>
        <end position="22"/>
    </location>
</feature>
<gene>
    <name evidence="3" type="ORF">OLMES_4743</name>
</gene>